<evidence type="ECO:0000313" key="1">
    <source>
        <dbReference type="EMBL" id="SNV38018.1"/>
    </source>
</evidence>
<reference evidence="1 2" key="1">
    <citation type="submission" date="2017-06" db="EMBL/GenBank/DDBJ databases">
        <authorList>
            <consortium name="Pathogen Informatics"/>
        </authorList>
    </citation>
    <scope>NUCLEOTIDE SEQUENCE [LARGE SCALE GENOMIC DNA]</scope>
    <source>
        <strain evidence="1 2">NCTC12149</strain>
    </source>
</reference>
<dbReference type="AlphaFoldDB" id="A0AAJ4X9J5"/>
<organism evidence="1 2">
    <name type="scientific">Sphingobacterium mizutaii</name>
    <dbReference type="NCBI Taxonomy" id="1010"/>
    <lineage>
        <taxon>Bacteria</taxon>
        <taxon>Pseudomonadati</taxon>
        <taxon>Bacteroidota</taxon>
        <taxon>Sphingobacteriia</taxon>
        <taxon>Sphingobacteriales</taxon>
        <taxon>Sphingobacteriaceae</taxon>
        <taxon>Sphingobacterium</taxon>
    </lineage>
</organism>
<dbReference type="EMBL" id="LT906468">
    <property type="protein sequence ID" value="SNV38018.1"/>
    <property type="molecule type" value="Genomic_DNA"/>
</dbReference>
<gene>
    <name evidence="1" type="ORF">SAMEA4412673_00268</name>
</gene>
<dbReference type="Proteomes" id="UP000215355">
    <property type="component" value="Chromosome 1"/>
</dbReference>
<proteinExistence type="predicted"/>
<name>A0AAJ4X9J5_9SPHI</name>
<protein>
    <submittedName>
        <fullName evidence="1">Uncharacterized protein</fullName>
    </submittedName>
</protein>
<sequence>MHQTTTPEDILYSKMEELLGMLSFTKASGLYQDGKEVGHFIY</sequence>
<accession>A0AAJ4X9J5</accession>
<evidence type="ECO:0000313" key="2">
    <source>
        <dbReference type="Proteomes" id="UP000215355"/>
    </source>
</evidence>
<dbReference type="KEGG" id="smiz:4412673_00268"/>